<dbReference type="InterPro" id="IPR005543">
    <property type="entry name" value="PASTA_dom"/>
</dbReference>
<dbReference type="SMART" id="SM00740">
    <property type="entry name" value="PASTA"/>
    <property type="match status" value="1"/>
</dbReference>
<feature type="transmembrane region" description="Helical" evidence="2">
    <location>
        <begin position="64"/>
        <end position="89"/>
    </location>
</feature>
<keyword evidence="2" id="KW-1133">Transmembrane helix</keyword>
<dbReference type="CDD" id="cd06577">
    <property type="entry name" value="PASTA_pknB"/>
    <property type="match status" value="1"/>
</dbReference>
<protein>
    <submittedName>
        <fullName evidence="4">PASTA domain-containing protein</fullName>
    </submittedName>
</protein>
<feature type="region of interest" description="Disordered" evidence="1">
    <location>
        <begin position="1"/>
        <end position="47"/>
    </location>
</feature>
<proteinExistence type="predicted"/>
<name>A0A109IPY3_9ACTN</name>
<dbReference type="Gene3D" id="3.30.10.20">
    <property type="match status" value="1"/>
</dbReference>
<sequence length="225" mass="22729">MSDDRRDPPADDATRPLPPTGGTTGAGPAGPPVWSGRAGVPAPRDADARAAAEWYGEEPRDRRWWTPILLGVLALVLLGLVGLASWLVLRAVGSSSDGTPNPPPTAVPTTGVVPTTVAPSSAAPSSGPPTTPPTTAPTTGPAGVPVPPLVGLSQEAAQTLLDRFGLSYRVLTRESDRPPGTVLATDPQRGELVAPGDEVTLVVAAEPSASPTRTATATPTVSPTG</sequence>
<feature type="region of interest" description="Disordered" evidence="1">
    <location>
        <begin position="94"/>
        <end position="145"/>
    </location>
</feature>
<organism evidence="4 5">
    <name type="scientific">Micromonospora rifamycinica</name>
    <dbReference type="NCBI Taxonomy" id="291594"/>
    <lineage>
        <taxon>Bacteria</taxon>
        <taxon>Bacillati</taxon>
        <taxon>Actinomycetota</taxon>
        <taxon>Actinomycetes</taxon>
        <taxon>Micromonosporales</taxon>
        <taxon>Micromonosporaceae</taxon>
        <taxon>Micromonospora</taxon>
    </lineage>
</organism>
<feature type="compositionally biased region" description="Basic and acidic residues" evidence="1">
    <location>
        <begin position="1"/>
        <end position="14"/>
    </location>
</feature>
<dbReference type="AlphaFoldDB" id="A0A109IPY3"/>
<feature type="compositionally biased region" description="Pro residues" evidence="1">
    <location>
        <begin position="126"/>
        <end position="135"/>
    </location>
</feature>
<dbReference type="OrthoDB" id="3402335at2"/>
<evidence type="ECO:0000256" key="1">
    <source>
        <dbReference type="SAM" id="MobiDB-lite"/>
    </source>
</evidence>
<keyword evidence="5" id="KW-1185">Reference proteome</keyword>
<accession>A0A109IPY3</accession>
<evidence type="ECO:0000313" key="4">
    <source>
        <dbReference type="EMBL" id="SCG72359.1"/>
    </source>
</evidence>
<dbReference type="RefSeq" id="WP_067300789.1">
    <property type="nucleotide sequence ID" value="NZ_LRMV01000002.1"/>
</dbReference>
<keyword evidence="2" id="KW-0472">Membrane</keyword>
<dbReference type="Proteomes" id="UP000198226">
    <property type="component" value="Chromosome I"/>
</dbReference>
<feature type="domain" description="PASTA" evidence="3">
    <location>
        <begin position="140"/>
        <end position="205"/>
    </location>
</feature>
<gene>
    <name evidence="4" type="ORF">GA0070623_3670</name>
</gene>
<evidence type="ECO:0000259" key="3">
    <source>
        <dbReference type="PROSITE" id="PS51178"/>
    </source>
</evidence>
<feature type="compositionally biased region" description="Low complexity" evidence="1">
    <location>
        <begin position="107"/>
        <end position="125"/>
    </location>
</feature>
<evidence type="ECO:0000256" key="2">
    <source>
        <dbReference type="SAM" id="Phobius"/>
    </source>
</evidence>
<dbReference type="PROSITE" id="PS51178">
    <property type="entry name" value="PASTA"/>
    <property type="match status" value="1"/>
</dbReference>
<evidence type="ECO:0000313" key="5">
    <source>
        <dbReference type="Proteomes" id="UP000198226"/>
    </source>
</evidence>
<reference evidence="5" key="1">
    <citation type="submission" date="2016-06" db="EMBL/GenBank/DDBJ databases">
        <authorList>
            <person name="Varghese N."/>
            <person name="Submissions Spin"/>
        </authorList>
    </citation>
    <scope>NUCLEOTIDE SEQUENCE [LARGE SCALE GENOMIC DNA]</scope>
    <source>
        <strain evidence="5">DSM 44983</strain>
    </source>
</reference>
<dbReference type="EMBL" id="LT607752">
    <property type="protein sequence ID" value="SCG72359.1"/>
    <property type="molecule type" value="Genomic_DNA"/>
</dbReference>
<dbReference type="Pfam" id="PF03793">
    <property type="entry name" value="PASTA"/>
    <property type="match status" value="1"/>
</dbReference>
<keyword evidence="2" id="KW-0812">Transmembrane</keyword>